<evidence type="ECO:0000313" key="2">
    <source>
        <dbReference type="Proteomes" id="UP000189796"/>
    </source>
</evidence>
<organism evidence="1 2">
    <name type="scientific">Bradyrhizobium erythrophlei</name>
    <dbReference type="NCBI Taxonomy" id="1437360"/>
    <lineage>
        <taxon>Bacteria</taxon>
        <taxon>Pseudomonadati</taxon>
        <taxon>Pseudomonadota</taxon>
        <taxon>Alphaproteobacteria</taxon>
        <taxon>Hyphomicrobiales</taxon>
        <taxon>Nitrobacteraceae</taxon>
        <taxon>Bradyrhizobium</taxon>
    </lineage>
</organism>
<accession>A0A1M5VRQ9</accession>
<proteinExistence type="predicted"/>
<evidence type="ECO:0000313" key="1">
    <source>
        <dbReference type="EMBL" id="SHH77935.1"/>
    </source>
</evidence>
<reference evidence="1 2" key="1">
    <citation type="submission" date="2016-11" db="EMBL/GenBank/DDBJ databases">
        <authorList>
            <person name="Jaros S."/>
            <person name="Januszkiewicz K."/>
            <person name="Wedrychowicz H."/>
        </authorList>
    </citation>
    <scope>NUCLEOTIDE SEQUENCE [LARGE SCALE GENOMIC DNA]</scope>
    <source>
        <strain evidence="1 2">GAS138</strain>
    </source>
</reference>
<gene>
    <name evidence="1" type="ORF">SAMN05443248_6133</name>
</gene>
<sequence length="82" mass="9385">MTDPLEQILAPAVVERAMSIYESFRDRQHADIVQARKALTRHVYGLICGGETSGERLTVSGLTYLKQLERERQTVRRKLGNR</sequence>
<name>A0A1M5VRQ9_9BRAD</name>
<dbReference type="AlphaFoldDB" id="A0A1M5VRQ9"/>
<dbReference type="EMBL" id="LT670817">
    <property type="protein sequence ID" value="SHH77935.1"/>
    <property type="molecule type" value="Genomic_DNA"/>
</dbReference>
<dbReference type="RefSeq" id="WP_079604585.1">
    <property type="nucleotide sequence ID" value="NZ_LT670817.1"/>
</dbReference>
<dbReference type="Proteomes" id="UP000189796">
    <property type="component" value="Chromosome I"/>
</dbReference>
<dbReference type="OrthoDB" id="8253432at2"/>
<protein>
    <submittedName>
        <fullName evidence="1">Uncharacterized protein</fullName>
    </submittedName>
</protein>